<organism evidence="1 2">
    <name type="scientific">Citrus sinensis</name>
    <name type="common">Sweet orange</name>
    <name type="synonym">Citrus aurantium var. sinensis</name>
    <dbReference type="NCBI Taxonomy" id="2711"/>
    <lineage>
        <taxon>Eukaryota</taxon>
        <taxon>Viridiplantae</taxon>
        <taxon>Streptophyta</taxon>
        <taxon>Embryophyta</taxon>
        <taxon>Tracheophyta</taxon>
        <taxon>Spermatophyta</taxon>
        <taxon>Magnoliopsida</taxon>
        <taxon>eudicotyledons</taxon>
        <taxon>Gunneridae</taxon>
        <taxon>Pentapetalae</taxon>
        <taxon>rosids</taxon>
        <taxon>malvids</taxon>
        <taxon>Sapindales</taxon>
        <taxon>Rutaceae</taxon>
        <taxon>Aurantioideae</taxon>
        <taxon>Citrus</taxon>
    </lineage>
</organism>
<proteinExistence type="predicted"/>
<dbReference type="EMBL" id="CM039173">
    <property type="protein sequence ID" value="KAH9768819.1"/>
    <property type="molecule type" value="Genomic_DNA"/>
</dbReference>
<reference evidence="2" key="1">
    <citation type="journal article" date="2023" name="Hortic. Res.">
        <title>A chromosome-level phased genome enabling allele-level studies in sweet orange: a case study on citrus Huanglongbing tolerance.</title>
        <authorList>
            <person name="Wu B."/>
            <person name="Yu Q."/>
            <person name="Deng Z."/>
            <person name="Duan Y."/>
            <person name="Luo F."/>
            <person name="Gmitter F. Jr."/>
        </authorList>
    </citation>
    <scope>NUCLEOTIDE SEQUENCE [LARGE SCALE GENOMIC DNA]</scope>
    <source>
        <strain evidence="2">cv. Valencia</strain>
    </source>
</reference>
<dbReference type="Proteomes" id="UP000829398">
    <property type="component" value="Chromosome 4"/>
</dbReference>
<accession>A0ACB8L640</accession>
<name>A0ACB8L640_CITSI</name>
<gene>
    <name evidence="1" type="ORF">KPL71_011743</name>
</gene>
<sequence>MHYLAMKVPAAQEVITIKRDQQSDYTMLDFRSIVGQHPSSLRATSPSDNALLAGHLKCNYARYTPSTSTVTYNLKSKPQQNLKWRRVVFKISGSALVGNCHNIDPKIAREVASACRLGMEVAIVLGGRNFFCGDSWLSDTGFDRPTTYQIGMMATVMNSILLQSALEKLEIKTRVQSAFALPEVDEPYSRQRAIRYLEKGRVVIFGGIGAGTGNPLFTTDAAAAIRASELNADAMVKGVSVNGIYDSHSGNGHVVPEHISYREAVSGNFTSMDTMAITYCEENGISGCFGLPSNAGGSRKGNHHLKLQLPAGVVGPESLAFDCNGKGPYAGVSDGRILKWQDSKLGWTEFASTTPFRRLRRICDGTSSTILEPLCGRPLGIKFNPVTCDLYIADAYFGLMVVGRNGGPAKQLASSAERIPFRFTNALDIDPNTGVVYFTDSSMYFQRRQYPMLIESGDRSGRLLKYDPRNKQVTVLRRGLAFPNGVTLSNDKSFLLVAESDSRRILRFWVEGESVIYSPQPFAQVAQFPDNIETDRNGDFWVALNTKRGNDKTDLVAVKLDGSNGNVLDVLEGNKQNALDSVSEVEEHGGYLYAGSPVQPYVVVIKA</sequence>
<comment type="caution">
    <text evidence="1">The sequence shown here is derived from an EMBL/GenBank/DDBJ whole genome shotgun (WGS) entry which is preliminary data.</text>
</comment>
<protein>
    <submittedName>
        <fullName evidence="1">Protein STRICTOSIDINE SYNTHASE-LIKE 10</fullName>
    </submittedName>
</protein>
<evidence type="ECO:0000313" key="1">
    <source>
        <dbReference type="EMBL" id="KAH9768819.1"/>
    </source>
</evidence>
<keyword evidence="2" id="KW-1185">Reference proteome</keyword>
<evidence type="ECO:0000313" key="2">
    <source>
        <dbReference type="Proteomes" id="UP000829398"/>
    </source>
</evidence>